<evidence type="ECO:0000256" key="1">
    <source>
        <dbReference type="SAM" id="MobiDB-lite"/>
    </source>
</evidence>
<evidence type="ECO:0000313" key="3">
    <source>
        <dbReference type="Proteomes" id="UP001196413"/>
    </source>
</evidence>
<dbReference type="Proteomes" id="UP001196413">
    <property type="component" value="Unassembled WGS sequence"/>
</dbReference>
<dbReference type="AlphaFoldDB" id="A0AAD5N1P2"/>
<keyword evidence="3" id="KW-1185">Reference proteome</keyword>
<feature type="region of interest" description="Disordered" evidence="1">
    <location>
        <begin position="1"/>
        <end position="44"/>
    </location>
</feature>
<accession>A0AAD5N1P2</accession>
<organism evidence="2 3">
    <name type="scientific">Parelaphostrongylus tenuis</name>
    <name type="common">Meningeal worm</name>
    <dbReference type="NCBI Taxonomy" id="148309"/>
    <lineage>
        <taxon>Eukaryota</taxon>
        <taxon>Metazoa</taxon>
        <taxon>Ecdysozoa</taxon>
        <taxon>Nematoda</taxon>
        <taxon>Chromadorea</taxon>
        <taxon>Rhabditida</taxon>
        <taxon>Rhabditina</taxon>
        <taxon>Rhabditomorpha</taxon>
        <taxon>Strongyloidea</taxon>
        <taxon>Metastrongylidae</taxon>
        <taxon>Parelaphostrongylus</taxon>
    </lineage>
</organism>
<dbReference type="EMBL" id="JAHQIW010002515">
    <property type="protein sequence ID" value="KAJ1355604.1"/>
    <property type="molecule type" value="Genomic_DNA"/>
</dbReference>
<comment type="caution">
    <text evidence="2">The sequence shown here is derived from an EMBL/GenBank/DDBJ whole genome shotgun (WGS) entry which is preliminary data.</text>
</comment>
<evidence type="ECO:0000313" key="2">
    <source>
        <dbReference type="EMBL" id="KAJ1355604.1"/>
    </source>
</evidence>
<name>A0AAD5N1P2_PARTN</name>
<reference evidence="2" key="1">
    <citation type="submission" date="2021-06" db="EMBL/GenBank/DDBJ databases">
        <title>Parelaphostrongylus tenuis whole genome reference sequence.</title>
        <authorList>
            <person name="Garwood T.J."/>
            <person name="Larsen P.A."/>
            <person name="Fountain-Jones N.M."/>
            <person name="Garbe J.R."/>
            <person name="Macchietto M.G."/>
            <person name="Kania S.A."/>
            <person name="Gerhold R.W."/>
            <person name="Richards J.E."/>
            <person name="Wolf T.M."/>
        </authorList>
    </citation>
    <scope>NUCLEOTIDE SEQUENCE</scope>
    <source>
        <strain evidence="2">MNPRO001-30</strain>
        <tissue evidence="2">Meninges</tissue>
    </source>
</reference>
<sequence>MADSLGGGEEPDAIMERNSNISDVGSEDHGVIDGPSDAQQANSDTAPTMCELTTHVRSLTFLPFDESSIGIHGGVVLDCREPVYFYELFMRAVWQLIVQERDIYGIQMDPHWKTQTLRN</sequence>
<protein>
    <submittedName>
        <fullName evidence="2">Uncharacterized protein</fullName>
    </submittedName>
</protein>
<gene>
    <name evidence="2" type="ORF">KIN20_013069</name>
</gene>
<proteinExistence type="predicted"/>